<evidence type="ECO:0000313" key="2">
    <source>
        <dbReference type="Proteomes" id="UP000805649"/>
    </source>
</evidence>
<dbReference type="EMBL" id="VUJX02000003">
    <property type="protein sequence ID" value="KAL0939561.1"/>
    <property type="molecule type" value="Genomic_DNA"/>
</dbReference>
<dbReference type="Proteomes" id="UP000805649">
    <property type="component" value="Unassembled WGS sequence"/>
</dbReference>
<organism evidence="1 2">
    <name type="scientific">Colletotrichum truncatum</name>
    <name type="common">Anthracnose fungus</name>
    <name type="synonym">Colletotrichum capsici</name>
    <dbReference type="NCBI Taxonomy" id="5467"/>
    <lineage>
        <taxon>Eukaryota</taxon>
        <taxon>Fungi</taxon>
        <taxon>Dikarya</taxon>
        <taxon>Ascomycota</taxon>
        <taxon>Pezizomycotina</taxon>
        <taxon>Sordariomycetes</taxon>
        <taxon>Hypocreomycetidae</taxon>
        <taxon>Glomerellales</taxon>
        <taxon>Glomerellaceae</taxon>
        <taxon>Colletotrichum</taxon>
        <taxon>Colletotrichum truncatum species complex</taxon>
    </lineage>
</organism>
<keyword evidence="2" id="KW-1185">Reference proteome</keyword>
<sequence length="78" mass="9551">MWYQLRQFEPECRWLFKAHCEELAPAVLDLKFAVGAHCNRGMIQSAWWEATQNTYGALHCRKWEEIYPQERREWMIFD</sequence>
<reference evidence="1 2" key="1">
    <citation type="journal article" date="2020" name="Phytopathology">
        <title>Genome Sequence Resources of Colletotrichum truncatum, C. plurivorum, C. musicola, and C. sojae: Four Species Pathogenic to Soybean (Glycine max).</title>
        <authorList>
            <person name="Rogerio F."/>
            <person name="Boufleur T.R."/>
            <person name="Ciampi-Guillardi M."/>
            <person name="Sukno S.A."/>
            <person name="Thon M.R."/>
            <person name="Massola Junior N.S."/>
            <person name="Baroncelli R."/>
        </authorList>
    </citation>
    <scope>NUCLEOTIDE SEQUENCE [LARGE SCALE GENOMIC DNA]</scope>
    <source>
        <strain evidence="1 2">CMES1059</strain>
    </source>
</reference>
<evidence type="ECO:0000313" key="1">
    <source>
        <dbReference type="EMBL" id="KAL0939561.1"/>
    </source>
</evidence>
<proteinExistence type="predicted"/>
<gene>
    <name evidence="1" type="ORF">CTRU02_206171</name>
</gene>
<comment type="caution">
    <text evidence="1">The sequence shown here is derived from an EMBL/GenBank/DDBJ whole genome shotgun (WGS) entry which is preliminary data.</text>
</comment>
<accession>A0ACC3Z636</accession>
<name>A0ACC3Z636_COLTU</name>
<protein>
    <submittedName>
        <fullName evidence="1">Uncharacterized protein</fullName>
    </submittedName>
</protein>